<evidence type="ECO:0000313" key="1">
    <source>
        <dbReference type="EMBL" id="PQB08015.1"/>
    </source>
</evidence>
<dbReference type="RefSeq" id="WP_104810218.1">
    <property type="nucleotide sequence ID" value="NZ_MQUA01000013.1"/>
</dbReference>
<sequence>MAKKDELIVTAESLGIATEGLNVAQLEEAIADSAKSKLVDEAVVEAKTKELATAFTHEGKTYGLSDLTPKTLKVLDDVYTQEELLQNKDAMEFLIVGNSCFIKRLK</sequence>
<reference evidence="1 2" key="1">
    <citation type="submission" date="2016-11" db="EMBL/GenBank/DDBJ databases">
        <title>Trade-off between light-utilization and light-protection in marine flavobacteria.</title>
        <authorList>
            <person name="Kumagai Y."/>
        </authorList>
    </citation>
    <scope>NUCLEOTIDE SEQUENCE [LARGE SCALE GENOMIC DNA]</scope>
    <source>
        <strain evidence="1 2">ATCC 700397</strain>
    </source>
</reference>
<dbReference type="AlphaFoldDB" id="A0A2S7KZC7"/>
<proteinExistence type="predicted"/>
<dbReference type="EMBL" id="MQUA01000013">
    <property type="protein sequence ID" value="PQB08015.1"/>
    <property type="molecule type" value="Genomic_DNA"/>
</dbReference>
<accession>A0A2S7KZC7</accession>
<organism evidence="1 2">
    <name type="scientific">Polaribacter filamentus</name>
    <dbReference type="NCBI Taxonomy" id="53483"/>
    <lineage>
        <taxon>Bacteria</taxon>
        <taxon>Pseudomonadati</taxon>
        <taxon>Bacteroidota</taxon>
        <taxon>Flavobacteriia</taxon>
        <taxon>Flavobacteriales</taxon>
        <taxon>Flavobacteriaceae</taxon>
    </lineage>
</organism>
<gene>
    <name evidence="1" type="ORF">BST83_13275</name>
</gene>
<keyword evidence="2" id="KW-1185">Reference proteome</keyword>
<name>A0A2S7KZC7_9FLAO</name>
<protein>
    <submittedName>
        <fullName evidence="1">Uncharacterized protein</fullName>
    </submittedName>
</protein>
<evidence type="ECO:0000313" key="2">
    <source>
        <dbReference type="Proteomes" id="UP000239522"/>
    </source>
</evidence>
<comment type="caution">
    <text evidence="1">The sequence shown here is derived from an EMBL/GenBank/DDBJ whole genome shotgun (WGS) entry which is preliminary data.</text>
</comment>
<dbReference type="Proteomes" id="UP000239522">
    <property type="component" value="Unassembled WGS sequence"/>
</dbReference>